<proteinExistence type="predicted"/>
<gene>
    <name evidence="2" type="ORF">GCM10011346_02940</name>
</gene>
<reference evidence="3" key="1">
    <citation type="journal article" date="2019" name="Int. J. Syst. Evol. Microbiol.">
        <title>The Global Catalogue of Microorganisms (GCM) 10K type strain sequencing project: providing services to taxonomists for standard genome sequencing and annotation.</title>
        <authorList>
            <consortium name="The Broad Institute Genomics Platform"/>
            <consortium name="The Broad Institute Genome Sequencing Center for Infectious Disease"/>
            <person name="Wu L."/>
            <person name="Ma J."/>
        </authorList>
    </citation>
    <scope>NUCLEOTIDE SEQUENCE [LARGE SCALE GENOMIC DNA]</scope>
    <source>
        <strain evidence="3">CGMCC 1.7693</strain>
    </source>
</reference>
<dbReference type="RefSeq" id="WP_204799011.1">
    <property type="nucleotide sequence ID" value="NZ_BMLW01000001.1"/>
</dbReference>
<feature type="region of interest" description="Disordered" evidence="1">
    <location>
        <begin position="357"/>
        <end position="392"/>
    </location>
</feature>
<dbReference type="EMBL" id="BMLW01000001">
    <property type="protein sequence ID" value="GGP07340.1"/>
    <property type="molecule type" value="Genomic_DNA"/>
</dbReference>
<accession>A0ABQ2NP82</accession>
<dbReference type="InterPro" id="IPR011604">
    <property type="entry name" value="PDDEXK-like_dom_sf"/>
</dbReference>
<evidence type="ECO:0000313" key="3">
    <source>
        <dbReference type="Proteomes" id="UP000641206"/>
    </source>
</evidence>
<comment type="caution">
    <text evidence="2">The sequence shown here is derived from an EMBL/GenBank/DDBJ whole genome shotgun (WGS) entry which is preliminary data.</text>
</comment>
<protein>
    <submittedName>
        <fullName evidence="2">Nuclease</fullName>
    </submittedName>
</protein>
<sequence length="392" mass="44058">MAKTKEINHKERSHALLSASAANRWLACTPSARLEDEKPDSTSVFAEEGTLAHEIAELKLTKYFHPMAKSTFTRRLNKFKKRELYQDEMLKHTETYLDYIKELTINLEQQPYAAIEKQVDFSHIAPEGFGTADCIIVADQTLYVNDFKYGKGIPVSAEDNPQMKLYALGAYTAYSLLFDIQKVHMSIVQPRLDNISEFEMTVSDLLAWGDEIKPIAEKAFKGEGEFVPGEHCKFCKLKATCRARADQFTALDDFGGKKPPELSNAEVGQVLEKAKSIESWVKALKDYALKESLKGKEIPGWKAVAGRGSRGYVDVDKAFKQLKEAGIDEALLYERTPLTVPKLEKELGAKQYRELLEEPGHVQKSPGKPTLAPAKDKRMAVTNEVSAEEDFK</sequence>
<evidence type="ECO:0000256" key="1">
    <source>
        <dbReference type="SAM" id="MobiDB-lite"/>
    </source>
</evidence>
<name>A0ABQ2NP82_9BACI</name>
<dbReference type="Proteomes" id="UP000641206">
    <property type="component" value="Unassembled WGS sequence"/>
</dbReference>
<dbReference type="InterPro" id="IPR021229">
    <property type="entry name" value="DUF2800"/>
</dbReference>
<dbReference type="Pfam" id="PF10926">
    <property type="entry name" value="DUF2800"/>
    <property type="match status" value="1"/>
</dbReference>
<keyword evidence="3" id="KW-1185">Reference proteome</keyword>
<dbReference type="Gene3D" id="3.90.320.10">
    <property type="match status" value="1"/>
</dbReference>
<evidence type="ECO:0000313" key="2">
    <source>
        <dbReference type="EMBL" id="GGP07340.1"/>
    </source>
</evidence>
<organism evidence="2 3">
    <name type="scientific">Oceanobacillus neutriphilus</name>
    <dbReference type="NCBI Taxonomy" id="531815"/>
    <lineage>
        <taxon>Bacteria</taxon>
        <taxon>Bacillati</taxon>
        <taxon>Bacillota</taxon>
        <taxon>Bacilli</taxon>
        <taxon>Bacillales</taxon>
        <taxon>Bacillaceae</taxon>
        <taxon>Oceanobacillus</taxon>
    </lineage>
</organism>